<keyword evidence="3" id="KW-1185">Reference proteome</keyword>
<dbReference type="AlphaFoldDB" id="A0A5N8V4K3"/>
<feature type="compositionally biased region" description="Basic and acidic residues" evidence="1">
    <location>
        <begin position="44"/>
        <end position="53"/>
    </location>
</feature>
<organism evidence="2 3">
    <name type="scientific">Streptomyces adustus</name>
    <dbReference type="NCBI Taxonomy" id="1609272"/>
    <lineage>
        <taxon>Bacteria</taxon>
        <taxon>Bacillati</taxon>
        <taxon>Actinomycetota</taxon>
        <taxon>Actinomycetes</taxon>
        <taxon>Kitasatosporales</taxon>
        <taxon>Streptomycetaceae</taxon>
        <taxon>Streptomyces</taxon>
    </lineage>
</organism>
<feature type="compositionally biased region" description="Low complexity" evidence="1">
    <location>
        <begin position="54"/>
        <end position="67"/>
    </location>
</feature>
<name>A0A5N8V4K3_9ACTN</name>
<evidence type="ECO:0000256" key="1">
    <source>
        <dbReference type="SAM" id="MobiDB-lite"/>
    </source>
</evidence>
<comment type="caution">
    <text evidence="2">The sequence shown here is derived from an EMBL/GenBank/DDBJ whole genome shotgun (WGS) entry which is preliminary data.</text>
</comment>
<sequence>MTAFGSRRAYRTWRPAPFRKGPQHRPAPRCPRLRTAWLPPPDRPPARRGERAGPSRPTRTRRIGTGPPATPSSS</sequence>
<evidence type="ECO:0000313" key="2">
    <source>
        <dbReference type="EMBL" id="MPY30087.1"/>
    </source>
</evidence>
<evidence type="ECO:0000313" key="3">
    <source>
        <dbReference type="Proteomes" id="UP000325849"/>
    </source>
</evidence>
<reference evidence="2 3" key="1">
    <citation type="submission" date="2019-07" db="EMBL/GenBank/DDBJ databases">
        <title>New species of Amycolatopsis and Streptomyces.</title>
        <authorList>
            <person name="Duangmal K."/>
            <person name="Teo W.F.A."/>
            <person name="Lipun K."/>
        </authorList>
    </citation>
    <scope>NUCLEOTIDE SEQUENCE [LARGE SCALE GENOMIC DNA]</scope>
    <source>
        <strain evidence="2 3">NBRC 109810</strain>
    </source>
</reference>
<protein>
    <submittedName>
        <fullName evidence="2">Uncharacterized protein</fullName>
    </submittedName>
</protein>
<feature type="region of interest" description="Disordered" evidence="1">
    <location>
        <begin position="1"/>
        <end position="74"/>
    </location>
</feature>
<proteinExistence type="predicted"/>
<dbReference type="EMBL" id="VJZD01000003">
    <property type="protein sequence ID" value="MPY30087.1"/>
    <property type="molecule type" value="Genomic_DNA"/>
</dbReference>
<gene>
    <name evidence="2" type="ORF">FNH09_01735</name>
</gene>
<dbReference type="Proteomes" id="UP000325849">
    <property type="component" value="Unassembled WGS sequence"/>
</dbReference>
<accession>A0A5N8V4K3</accession>